<evidence type="ECO:0000313" key="3">
    <source>
        <dbReference type="Proteomes" id="UP001497512"/>
    </source>
</evidence>
<dbReference type="EMBL" id="OZ019905">
    <property type="protein sequence ID" value="CAK9201806.1"/>
    <property type="molecule type" value="Genomic_DNA"/>
</dbReference>
<proteinExistence type="predicted"/>
<protein>
    <submittedName>
        <fullName evidence="2">Uncharacterized protein</fullName>
    </submittedName>
</protein>
<organism evidence="2 3">
    <name type="scientific">Sphagnum troendelagicum</name>
    <dbReference type="NCBI Taxonomy" id="128251"/>
    <lineage>
        <taxon>Eukaryota</taxon>
        <taxon>Viridiplantae</taxon>
        <taxon>Streptophyta</taxon>
        <taxon>Embryophyta</taxon>
        <taxon>Bryophyta</taxon>
        <taxon>Sphagnophytina</taxon>
        <taxon>Sphagnopsida</taxon>
        <taxon>Sphagnales</taxon>
        <taxon>Sphagnaceae</taxon>
        <taxon>Sphagnum</taxon>
    </lineage>
</organism>
<dbReference type="Proteomes" id="UP001497512">
    <property type="component" value="Chromosome 13"/>
</dbReference>
<evidence type="ECO:0000256" key="1">
    <source>
        <dbReference type="SAM" id="MobiDB-lite"/>
    </source>
</evidence>
<gene>
    <name evidence="2" type="ORF">CSSPTR1EN2_LOCUS6091</name>
</gene>
<accession>A0ABP0TPK9</accession>
<evidence type="ECO:0000313" key="2">
    <source>
        <dbReference type="EMBL" id="CAK9201806.1"/>
    </source>
</evidence>
<keyword evidence="3" id="KW-1185">Reference proteome</keyword>
<sequence length="73" mass="8245">MCSATQPQKFLSASFFRPWVSPKSSSSSSSRLRRGAHPWTSQFAVRSSDRPRVPVQLPFAVRSLDSIVYFAIR</sequence>
<reference evidence="2" key="1">
    <citation type="submission" date="2024-02" db="EMBL/GenBank/DDBJ databases">
        <authorList>
            <consortium name="ELIXIR-Norway"/>
            <consortium name="Elixir Norway"/>
        </authorList>
    </citation>
    <scope>NUCLEOTIDE SEQUENCE</scope>
</reference>
<name>A0ABP0TPK9_9BRYO</name>
<feature type="region of interest" description="Disordered" evidence="1">
    <location>
        <begin position="19"/>
        <end position="40"/>
    </location>
</feature>